<dbReference type="EMBL" id="JABVXQ010000013">
    <property type="protein sequence ID" value="KAF6081324.1"/>
    <property type="molecule type" value="Genomic_DNA"/>
</dbReference>
<dbReference type="Proteomes" id="UP000664940">
    <property type="component" value="Unassembled WGS sequence"/>
</dbReference>
<accession>A0A833YT56</accession>
<evidence type="ECO:0000313" key="1">
    <source>
        <dbReference type="EMBL" id="KAF6081324.1"/>
    </source>
</evidence>
<name>A0A833YT56_9CHIR</name>
<comment type="caution">
    <text evidence="1">The sequence shown here is derived from an EMBL/GenBank/DDBJ whole genome shotgun (WGS) entry which is preliminary data.</text>
</comment>
<gene>
    <name evidence="1" type="ORF">HJG60_005924</name>
</gene>
<organism evidence="1 2">
    <name type="scientific">Phyllostomus discolor</name>
    <name type="common">pale spear-nosed bat</name>
    <dbReference type="NCBI Taxonomy" id="89673"/>
    <lineage>
        <taxon>Eukaryota</taxon>
        <taxon>Metazoa</taxon>
        <taxon>Chordata</taxon>
        <taxon>Craniata</taxon>
        <taxon>Vertebrata</taxon>
        <taxon>Euteleostomi</taxon>
        <taxon>Mammalia</taxon>
        <taxon>Eutheria</taxon>
        <taxon>Laurasiatheria</taxon>
        <taxon>Chiroptera</taxon>
        <taxon>Yangochiroptera</taxon>
        <taxon>Phyllostomidae</taxon>
        <taxon>Phyllostominae</taxon>
        <taxon>Phyllostomus</taxon>
    </lineage>
</organism>
<keyword evidence="1" id="KW-0675">Receptor</keyword>
<proteinExistence type="predicted"/>
<protein>
    <submittedName>
        <fullName evidence="1">Glutamate ionotropic receptor kainate type subunit 4</fullName>
    </submittedName>
</protein>
<reference evidence="1 2" key="1">
    <citation type="journal article" date="2020" name="Nature">
        <title>Six reference-quality genomes reveal evolution of bat adaptations.</title>
        <authorList>
            <person name="Jebb D."/>
            <person name="Huang Z."/>
            <person name="Pippel M."/>
            <person name="Hughes G.M."/>
            <person name="Lavrichenko K."/>
            <person name="Devanna P."/>
            <person name="Winkler S."/>
            <person name="Jermiin L.S."/>
            <person name="Skirmuntt E.C."/>
            <person name="Katzourakis A."/>
            <person name="Burkitt-Gray L."/>
            <person name="Ray D.A."/>
            <person name="Sullivan K.A.M."/>
            <person name="Roscito J.G."/>
            <person name="Kirilenko B.M."/>
            <person name="Davalos L.M."/>
            <person name="Corthals A.P."/>
            <person name="Power M.L."/>
            <person name="Jones G."/>
            <person name="Ransome R.D."/>
            <person name="Dechmann D.K.N."/>
            <person name="Locatelli A.G."/>
            <person name="Puechmaille S.J."/>
            <person name="Fedrigo O."/>
            <person name="Jarvis E.D."/>
            <person name="Hiller M."/>
            <person name="Vernes S.C."/>
            <person name="Myers E.W."/>
            <person name="Teeling E.C."/>
        </authorList>
    </citation>
    <scope>NUCLEOTIDE SEQUENCE [LARGE SCALE GENOMIC DNA]</scope>
    <source>
        <strain evidence="1">Bat1K_MPI-CBG_1</strain>
    </source>
</reference>
<evidence type="ECO:0000313" key="2">
    <source>
        <dbReference type="Proteomes" id="UP000664940"/>
    </source>
</evidence>
<sequence>MINSIFSSLTTSFAARRRYGCCSLLTLCRKDAGSNMRFMEIFLSAYYVPACARNWKRRRDIPTCSPLSWCSPPRESDVMRRPAEGSMRIYRRCPESPHLWCCFPCGL</sequence>
<dbReference type="AlphaFoldDB" id="A0A833YT56"/>